<dbReference type="InterPro" id="IPR000212">
    <property type="entry name" value="DNA_helicase_UvrD/REP"/>
</dbReference>
<dbReference type="RefSeq" id="WP_240590681.1">
    <property type="nucleotide sequence ID" value="NZ_JAKUDL010000002.1"/>
</dbReference>
<dbReference type="InterPro" id="IPR014016">
    <property type="entry name" value="UvrD-like_ATP-bd"/>
</dbReference>
<feature type="region of interest" description="Nuclease activity, interacts with RecD and RecA" evidence="15">
    <location>
        <begin position="919"/>
        <end position="1289"/>
    </location>
</feature>
<comment type="cofactor">
    <cofactor evidence="15">
        <name>Mg(2+)</name>
        <dbReference type="ChEBI" id="CHEBI:18420"/>
    </cofactor>
    <text evidence="15">Binds 1 Mg(2+) ion per subunit.</text>
</comment>
<comment type="caution">
    <text evidence="20">The sequence shown here is derived from an EMBL/GenBank/DDBJ whole genome shotgun (WGS) entry which is preliminary data.</text>
</comment>
<dbReference type="InterPro" id="IPR014017">
    <property type="entry name" value="DNA_helicase_UvrD-like_C"/>
</dbReference>
<dbReference type="InterPro" id="IPR038726">
    <property type="entry name" value="PDDEXK_AddAB-type"/>
</dbReference>
<dbReference type="GO" id="GO:0008854">
    <property type="term" value="F:exodeoxyribonuclease V activity"/>
    <property type="evidence" value="ECO:0007669"/>
    <property type="project" value="UniProtKB-EC"/>
</dbReference>
<sequence length="1289" mass="141744">MSAIVSQPLDAFSLPMSGARLIEASAGTGKTYTIANLYLRLLLGIGEPRPCTVEEILVVTFTNAATSELRDRIRRRVLEAFKAVLGQPTGDAFLLQLVAAIDDTAIALRQLDLALKTLDEAAIYTIHGFCQRILSDMAFESALLFESEFTLDDSEYLELAVADFWRAHCYPLSTEMAAMVHTKYPSPKALGAGLRALIGARMANPKTRPGSFNSLAADYNQRLSRLRLAWQRDSQASIETLKKLPLNGTSYGKAADDFPKLNAHASALDAWAARGQGEPPIKAMQALAYNSIKLNKGGVLPEPHALPLLVQIGEFIEAHQGLIPAFLLLARDDIRARFVALKSQRNLMAPDDLLLTLAAALGHGHHSSAAGESAPDADDNTIAKRLATEVAARYPVALIDEFQDTDPLQFAIFNAIYRPEGKARGLLMIGDPKQAIYAFRGGDIHTYLGARRAASAHYSLGTNYRSSRPMVDAVNRLFMARERVFLTDEIPFEPVNAADRGNKALLIDGNASGAALEIALLAEDPVKGLNKQTARTLMANDAAADIARLLTLAAEGRARLSDKSRPLMAKDIAVLVRDRNEAAFIKKALGERNIGAVFLSRDNVFATPEAKEMMHLLYALAHPRDEKRLRNAMATRLMGYTLSDIARVNQDEDRRAEELERFELWHQRWQKQGVMPALMAFADDTALLQRLQSEDEAERRLTDFRHLCELLEQAASGLDGISALLGWYEQALASPSGDEIQQLRLESEQNLVQIVTIHKSKGLEYGLCYIPFLSLARDSRGKPSPLLYHEANGLVWDIEQTDEGVEIYDAERLGEDLRLLYVALTRPIYGCRLGLANHSRMLKAGISSEVHKTALGYLLGIDSKDCDGDALRAAAMRLAADSIAVVEVIENDNRALANVDSQQGLKLAARVPDRRGEIPWRVGSYSALVAHSDADHSKPAHSKPAHSPAAPAVGSGLVSDPDSLRDSGALTAAAGLLSSSSHSTLFEDGLSLTSQHPGASDESFSLEEISFNLASMSNPPQPNQVPIDLVDSKNNVLSSPADELPSRFSFPRGANAGSFMHQVLELIRFDDVASTLPQVLPQAMTQFGIDDLWQSVLLDWYQDLMAAPLSNNEANPLSAPAFALQQLSHTNMLVEMEFYLPVTQLKARALGDLLALYRYRSDFGFETLNGMLKGFIDLTFCHDGRYYIADYKSNHLGDSLAHYHHEAMHSAIAEHHYDLQYLLYTLALHRLLRSRLVDYDYEHHFGGCYYLFLRGMSASAPGCGVFFDRPPKLLIDALDALFEGNEVRI</sequence>
<keyword evidence="6 15" id="KW-0347">Helicase</keyword>
<evidence type="ECO:0000256" key="9">
    <source>
        <dbReference type="ARBA" id="ARBA00022842"/>
    </source>
</evidence>
<evidence type="ECO:0000256" key="6">
    <source>
        <dbReference type="ARBA" id="ARBA00022806"/>
    </source>
</evidence>
<accession>A0AAJ1F097</accession>
<proteinExistence type="inferred from homology"/>
<feature type="region of interest" description="Disordered" evidence="17">
    <location>
        <begin position="933"/>
        <end position="960"/>
    </location>
</feature>
<feature type="domain" description="UvrD-like helicase C-terminal" evidence="19">
    <location>
        <begin position="495"/>
        <end position="762"/>
    </location>
</feature>
<comment type="domain">
    <text evidence="15">The C-terminal domain has nuclease activity and interacts with RecD. It interacts with RecA, facilitating its loading onto ssDNA.</text>
</comment>
<keyword evidence="4 15" id="KW-0227">DNA damage</keyword>
<evidence type="ECO:0000256" key="11">
    <source>
        <dbReference type="ARBA" id="ARBA00023204"/>
    </source>
</evidence>
<dbReference type="CDD" id="cd22352">
    <property type="entry name" value="RecB_C-like"/>
    <property type="match status" value="1"/>
</dbReference>
<dbReference type="InterPro" id="IPR004586">
    <property type="entry name" value="RecB"/>
</dbReference>
<dbReference type="PANTHER" id="PTHR11070:SF23">
    <property type="entry name" value="RECBCD ENZYME SUBUNIT RECB"/>
    <property type="match status" value="1"/>
</dbReference>
<comment type="domain">
    <text evidence="15">The N-terminal DNA-binding domain is a ssDNA-dependent ATPase and has ATP-dependent 3'-5' helicase function. This domain interacts with RecC.</text>
</comment>
<keyword evidence="10 15" id="KW-0238">DNA-binding</keyword>
<dbReference type="InterPro" id="IPR011335">
    <property type="entry name" value="Restrct_endonuc-II-like"/>
</dbReference>
<protein>
    <recommendedName>
        <fullName evidence="15">RecBCD enzyme subunit RecB</fullName>
        <ecNumber evidence="15">3.1.11.5</ecNumber>
        <ecNumber evidence="15">5.6.2.4</ecNumber>
    </recommendedName>
    <alternativeName>
        <fullName evidence="15">DNA 3'-5' helicase subunit RecB</fullName>
    </alternativeName>
    <alternativeName>
        <fullName evidence="15">Exonuclease V subunit RecB</fullName>
        <shortName evidence="15">ExoV subunit RecB</shortName>
    </alternativeName>
    <alternativeName>
        <fullName evidence="15">Helicase/nuclease RecBCD subunit RecB</fullName>
    </alternativeName>
</protein>
<dbReference type="Gene3D" id="3.90.320.10">
    <property type="match status" value="1"/>
</dbReference>
<feature type="binding site" evidence="15">
    <location>
        <position position="1061"/>
    </location>
    <ligand>
        <name>Mg(2+)</name>
        <dbReference type="ChEBI" id="CHEBI:18420"/>
    </ligand>
</feature>
<dbReference type="GO" id="GO:0003677">
    <property type="term" value="F:DNA binding"/>
    <property type="evidence" value="ECO:0007669"/>
    <property type="project" value="UniProtKB-UniRule"/>
</dbReference>
<feature type="domain" description="UvrD-like helicase ATP-binding" evidence="18">
    <location>
        <begin position="3"/>
        <end position="467"/>
    </location>
</feature>
<dbReference type="HAMAP" id="MF_01485">
    <property type="entry name" value="RecB"/>
    <property type="match status" value="1"/>
</dbReference>
<keyword evidence="7 15" id="KW-0269">Exonuclease</keyword>
<evidence type="ECO:0000256" key="2">
    <source>
        <dbReference type="ARBA" id="ARBA00022723"/>
    </source>
</evidence>
<evidence type="ECO:0000256" key="13">
    <source>
        <dbReference type="ARBA" id="ARBA00034617"/>
    </source>
</evidence>
<comment type="function">
    <text evidence="15">A helicase/nuclease that prepares dsDNA breaks (DSB) for recombinational DNA repair. Binds to DSBs and unwinds DNA via a highly rapid and processive ATP-dependent bidirectional helicase activity. Unwinds dsDNA until it encounters a Chi (crossover hotspot instigator) sequence from the 3' direction. Cuts ssDNA a few nucleotides 3' to the Chi site. The properties and activities of the enzyme are changed at Chi. The Chi-altered holoenzyme produces a long 3'-ssDNA overhang and facilitates RecA-binding to the ssDNA for homologous DNA recombination and repair. Holoenzyme degrades any linearized DNA that is unable to undergo homologous recombination. In the holoenzyme this subunit contributes ATPase, 3'-5' helicase, exonuclease activity and loads RecA onto ssDNA.</text>
</comment>
<keyword evidence="21" id="KW-1185">Reference proteome</keyword>
<dbReference type="GO" id="GO:0043138">
    <property type="term" value="F:3'-5' DNA helicase activity"/>
    <property type="evidence" value="ECO:0007669"/>
    <property type="project" value="UniProtKB-UniRule"/>
</dbReference>
<dbReference type="InterPro" id="IPR011604">
    <property type="entry name" value="PDDEXK-like_dom_sf"/>
</dbReference>
<dbReference type="PROSITE" id="PS51217">
    <property type="entry name" value="UVRD_HELICASE_CTER"/>
    <property type="match status" value="1"/>
</dbReference>
<keyword evidence="8 15" id="KW-0067">ATP-binding</keyword>
<dbReference type="SUPFAM" id="SSF52540">
    <property type="entry name" value="P-loop containing nucleoside triphosphate hydrolases"/>
    <property type="match status" value="1"/>
</dbReference>
<reference evidence="20 21" key="1">
    <citation type="submission" date="2022-02" db="EMBL/GenBank/DDBJ databases">
        <title>The genome sequence of Shewanella sp. 3B26.</title>
        <authorList>
            <person name="Du J."/>
        </authorList>
    </citation>
    <scope>NUCLEOTIDE SEQUENCE [LARGE SCALE GENOMIC DNA]</scope>
    <source>
        <strain evidence="20 21">3B26</strain>
    </source>
</reference>
<dbReference type="InterPro" id="IPR027417">
    <property type="entry name" value="P-loop_NTPase"/>
</dbReference>
<dbReference type="Gene3D" id="3.40.50.300">
    <property type="entry name" value="P-loop containing nucleotide triphosphate hydrolases"/>
    <property type="match status" value="2"/>
</dbReference>
<comment type="miscellaneous">
    <text evidence="15">In the RecBCD complex, RecB has a slow 3'-5' helicase, an exonuclease activity and loads RecA onto ssDNA, RecD has a fast 5'-3' helicase activity, while RecC stimulates the ATPase and processivity of the RecB helicase and contributes to recognition of the Chi site.</text>
</comment>
<dbReference type="Gene3D" id="1.10.3170.10">
    <property type="entry name" value="Recbcd, chain B, domain 2"/>
    <property type="match status" value="1"/>
</dbReference>
<evidence type="ECO:0000313" key="21">
    <source>
        <dbReference type="Proteomes" id="UP001297581"/>
    </source>
</evidence>
<dbReference type="PANTHER" id="PTHR11070">
    <property type="entry name" value="UVRD / RECB / PCRA DNA HELICASE FAMILY MEMBER"/>
    <property type="match status" value="1"/>
</dbReference>
<keyword evidence="2 15" id="KW-0479">Metal-binding</keyword>
<dbReference type="GO" id="GO:0009338">
    <property type="term" value="C:exodeoxyribonuclease V complex"/>
    <property type="evidence" value="ECO:0007669"/>
    <property type="project" value="TreeGrafter"/>
</dbReference>
<dbReference type="GO" id="GO:0005829">
    <property type="term" value="C:cytosol"/>
    <property type="evidence" value="ECO:0007669"/>
    <property type="project" value="TreeGrafter"/>
</dbReference>
<keyword evidence="9 15" id="KW-0460">Magnesium</keyword>
<gene>
    <name evidence="15 20" type="primary">recB</name>
    <name evidence="20" type="ORF">MJ923_08300</name>
</gene>
<evidence type="ECO:0000256" key="10">
    <source>
        <dbReference type="ARBA" id="ARBA00023125"/>
    </source>
</evidence>
<feature type="binding site" evidence="15">
    <location>
        <position position="1190"/>
    </location>
    <ligand>
        <name>Mg(2+)</name>
        <dbReference type="ChEBI" id="CHEBI:18420"/>
    </ligand>
</feature>
<keyword evidence="12 15" id="KW-0413">Isomerase</keyword>
<evidence type="ECO:0000256" key="16">
    <source>
        <dbReference type="PROSITE-ProRule" id="PRU00560"/>
    </source>
</evidence>
<dbReference type="Proteomes" id="UP001297581">
    <property type="component" value="Unassembled WGS sequence"/>
</dbReference>
<comment type="similarity">
    <text evidence="15">Belongs to the helicase family. UvrD subfamily.</text>
</comment>
<dbReference type="Pfam" id="PF13361">
    <property type="entry name" value="UvrD_C"/>
    <property type="match status" value="1"/>
</dbReference>
<evidence type="ECO:0000256" key="8">
    <source>
        <dbReference type="ARBA" id="ARBA00022840"/>
    </source>
</evidence>
<keyword evidence="3 15" id="KW-0547">Nucleotide-binding</keyword>
<comment type="catalytic activity">
    <reaction evidence="13 15">
        <text>Couples ATP hydrolysis with the unwinding of duplex DNA by translocating in the 3'-5' direction.</text>
        <dbReference type="EC" id="5.6.2.4"/>
    </reaction>
</comment>
<feature type="region of interest" description="DNA-binding and helicase activity, interacts with RecC" evidence="15">
    <location>
        <begin position="1"/>
        <end position="879"/>
    </location>
</feature>
<feature type="active site" description="For nuclease activity" evidence="15">
    <location>
        <position position="1190"/>
    </location>
</feature>
<dbReference type="SUPFAM" id="SSF52980">
    <property type="entry name" value="Restriction endonuclease-like"/>
    <property type="match status" value="1"/>
</dbReference>
<evidence type="ECO:0000256" key="14">
    <source>
        <dbReference type="ARBA" id="ARBA00048988"/>
    </source>
</evidence>
<evidence type="ECO:0000256" key="5">
    <source>
        <dbReference type="ARBA" id="ARBA00022801"/>
    </source>
</evidence>
<dbReference type="NCBIfam" id="TIGR00609">
    <property type="entry name" value="recB"/>
    <property type="match status" value="1"/>
</dbReference>
<keyword evidence="1 15" id="KW-0540">Nuclease</keyword>
<comment type="catalytic activity">
    <reaction evidence="15">
        <text>Exonucleolytic cleavage (in the presence of ATP) in either 5'- to 3'- or 3'- to 5'-direction to yield 5'-phosphooligonucleotides.</text>
        <dbReference type="EC" id="3.1.11.5"/>
    </reaction>
</comment>
<dbReference type="Pfam" id="PF00580">
    <property type="entry name" value="UvrD-helicase"/>
    <property type="match status" value="2"/>
</dbReference>
<dbReference type="Gene3D" id="1.10.486.10">
    <property type="entry name" value="PCRA, domain 4"/>
    <property type="match status" value="1"/>
</dbReference>
<evidence type="ECO:0000256" key="3">
    <source>
        <dbReference type="ARBA" id="ARBA00022741"/>
    </source>
</evidence>
<dbReference type="GO" id="GO:0000724">
    <property type="term" value="P:double-strand break repair via homologous recombination"/>
    <property type="evidence" value="ECO:0007669"/>
    <property type="project" value="UniProtKB-UniRule"/>
</dbReference>
<evidence type="ECO:0000256" key="12">
    <source>
        <dbReference type="ARBA" id="ARBA00023235"/>
    </source>
</evidence>
<evidence type="ECO:0000313" key="20">
    <source>
        <dbReference type="EMBL" id="MCH4294307.1"/>
    </source>
</evidence>
<evidence type="ECO:0000259" key="18">
    <source>
        <dbReference type="PROSITE" id="PS51198"/>
    </source>
</evidence>
<organism evidence="20 21">
    <name type="scientific">Shewanella zhuhaiensis</name>
    <dbReference type="NCBI Taxonomy" id="2919576"/>
    <lineage>
        <taxon>Bacteria</taxon>
        <taxon>Pseudomonadati</taxon>
        <taxon>Pseudomonadota</taxon>
        <taxon>Gammaproteobacteria</taxon>
        <taxon>Alteromonadales</taxon>
        <taxon>Shewanellaceae</taxon>
        <taxon>Shewanella</taxon>
    </lineage>
</organism>
<dbReference type="EC" id="3.1.11.5" evidence="15"/>
<evidence type="ECO:0000256" key="7">
    <source>
        <dbReference type="ARBA" id="ARBA00022839"/>
    </source>
</evidence>
<keyword evidence="11 15" id="KW-0234">DNA repair</keyword>
<dbReference type="EC" id="5.6.2.4" evidence="15"/>
<name>A0AAJ1F097_9GAMM</name>
<evidence type="ECO:0000259" key="19">
    <source>
        <dbReference type="PROSITE" id="PS51217"/>
    </source>
</evidence>
<evidence type="ECO:0000256" key="17">
    <source>
        <dbReference type="SAM" id="MobiDB-lite"/>
    </source>
</evidence>
<dbReference type="Pfam" id="PF12705">
    <property type="entry name" value="PDDEXK_1"/>
    <property type="match status" value="1"/>
</dbReference>
<comment type="subunit">
    <text evidence="15">Heterotrimer of RecB, RecC and RecD. All subunits contribute to DNA-binding. Interacts with RecA.</text>
</comment>
<dbReference type="PROSITE" id="PS51198">
    <property type="entry name" value="UVRD_HELICASE_ATP_BIND"/>
    <property type="match status" value="1"/>
</dbReference>
<evidence type="ECO:0000256" key="4">
    <source>
        <dbReference type="ARBA" id="ARBA00022763"/>
    </source>
</evidence>
<dbReference type="EMBL" id="JAKUDL010000002">
    <property type="protein sequence ID" value="MCH4294307.1"/>
    <property type="molecule type" value="Genomic_DNA"/>
</dbReference>
<comment type="catalytic activity">
    <reaction evidence="14 15">
        <text>ATP + H2O = ADP + phosphate + H(+)</text>
        <dbReference type="Rhea" id="RHEA:13065"/>
        <dbReference type="ChEBI" id="CHEBI:15377"/>
        <dbReference type="ChEBI" id="CHEBI:15378"/>
        <dbReference type="ChEBI" id="CHEBI:30616"/>
        <dbReference type="ChEBI" id="CHEBI:43474"/>
        <dbReference type="ChEBI" id="CHEBI:456216"/>
        <dbReference type="EC" id="5.6.2.4"/>
    </reaction>
</comment>
<keyword evidence="5 15" id="KW-0378">Hydrolase</keyword>
<evidence type="ECO:0000256" key="1">
    <source>
        <dbReference type="ARBA" id="ARBA00022722"/>
    </source>
</evidence>
<dbReference type="GO" id="GO:0005524">
    <property type="term" value="F:ATP binding"/>
    <property type="evidence" value="ECO:0007669"/>
    <property type="project" value="UniProtKB-UniRule"/>
</dbReference>
<feature type="binding site" evidence="15">
    <location>
        <position position="1177"/>
    </location>
    <ligand>
        <name>Mg(2+)</name>
        <dbReference type="ChEBI" id="CHEBI:18420"/>
    </ligand>
</feature>
<feature type="binding site" evidence="16">
    <location>
        <begin position="24"/>
        <end position="31"/>
    </location>
    <ligand>
        <name>ATP</name>
        <dbReference type="ChEBI" id="CHEBI:30616"/>
    </ligand>
</feature>
<evidence type="ECO:0000256" key="15">
    <source>
        <dbReference type="HAMAP-Rule" id="MF_01485"/>
    </source>
</evidence>
<dbReference type="GO" id="GO:0000287">
    <property type="term" value="F:magnesium ion binding"/>
    <property type="evidence" value="ECO:0007669"/>
    <property type="project" value="UniProtKB-UniRule"/>
</dbReference>